<reference evidence="3 4" key="1">
    <citation type="submission" date="2022-03" db="EMBL/GenBank/DDBJ databases">
        <authorList>
            <person name="Nunn A."/>
            <person name="Chopra R."/>
            <person name="Nunn A."/>
            <person name="Contreras Garrido A."/>
        </authorList>
    </citation>
    <scope>NUCLEOTIDE SEQUENCE [LARGE SCALE GENOMIC DNA]</scope>
</reference>
<proteinExistence type="predicted"/>
<evidence type="ECO:0000313" key="3">
    <source>
        <dbReference type="EMBL" id="CAH2080196.1"/>
    </source>
</evidence>
<dbReference type="PANTHER" id="PTHR31890:SF17">
    <property type="entry name" value="PECTINESTERASE INHIBITOR DOMAIN-CONTAINING PROTEIN"/>
    <property type="match status" value="1"/>
</dbReference>
<dbReference type="GO" id="GO:0004857">
    <property type="term" value="F:enzyme inhibitor activity"/>
    <property type="evidence" value="ECO:0007669"/>
    <property type="project" value="InterPro"/>
</dbReference>
<dbReference type="SUPFAM" id="SSF101148">
    <property type="entry name" value="Plant invertase/pectin methylesterase inhibitor"/>
    <property type="match status" value="1"/>
</dbReference>
<dbReference type="InterPro" id="IPR035513">
    <property type="entry name" value="Invertase/methylesterase_inhib"/>
</dbReference>
<dbReference type="Proteomes" id="UP000836841">
    <property type="component" value="Chromosome 7"/>
</dbReference>
<keyword evidence="1" id="KW-0732">Signal</keyword>
<dbReference type="AlphaFoldDB" id="A0AAU9TDT1"/>
<evidence type="ECO:0000313" key="4">
    <source>
        <dbReference type="Proteomes" id="UP000836841"/>
    </source>
</evidence>
<organism evidence="3 4">
    <name type="scientific">Thlaspi arvense</name>
    <name type="common">Field penny-cress</name>
    <dbReference type="NCBI Taxonomy" id="13288"/>
    <lineage>
        <taxon>Eukaryota</taxon>
        <taxon>Viridiplantae</taxon>
        <taxon>Streptophyta</taxon>
        <taxon>Embryophyta</taxon>
        <taxon>Tracheophyta</taxon>
        <taxon>Spermatophyta</taxon>
        <taxon>Magnoliopsida</taxon>
        <taxon>eudicotyledons</taxon>
        <taxon>Gunneridae</taxon>
        <taxon>Pentapetalae</taxon>
        <taxon>rosids</taxon>
        <taxon>malvids</taxon>
        <taxon>Brassicales</taxon>
        <taxon>Brassicaceae</taxon>
        <taxon>Thlaspideae</taxon>
        <taxon>Thlaspi</taxon>
    </lineage>
</organism>
<dbReference type="Gene3D" id="1.20.140.40">
    <property type="entry name" value="Invertase/pectin methylesterase inhibitor family protein"/>
    <property type="match status" value="1"/>
</dbReference>
<evidence type="ECO:0000259" key="2">
    <source>
        <dbReference type="SMART" id="SM00856"/>
    </source>
</evidence>
<accession>A0AAU9TDT1</accession>
<keyword evidence="4" id="KW-1185">Reference proteome</keyword>
<name>A0AAU9TDT1_THLAR</name>
<feature type="domain" description="Pectinesterase inhibitor" evidence="2">
    <location>
        <begin position="24"/>
        <end position="168"/>
    </location>
</feature>
<dbReference type="EMBL" id="OU466863">
    <property type="protein sequence ID" value="CAH2080196.1"/>
    <property type="molecule type" value="Genomic_DNA"/>
</dbReference>
<dbReference type="NCBIfam" id="TIGR01614">
    <property type="entry name" value="PME_inhib"/>
    <property type="match status" value="1"/>
</dbReference>
<dbReference type="InterPro" id="IPR006501">
    <property type="entry name" value="Pectinesterase_inhib_dom"/>
</dbReference>
<dbReference type="PANTHER" id="PTHR31890">
    <property type="entry name" value="PLANT INVERTASE/PECTIN METHYLESTERASE INHIBITOR SUPERFAMILY PROTEIN"/>
    <property type="match status" value="1"/>
</dbReference>
<dbReference type="SMART" id="SM00856">
    <property type="entry name" value="PMEI"/>
    <property type="match status" value="1"/>
</dbReference>
<feature type="signal peptide" evidence="1">
    <location>
        <begin position="1"/>
        <end position="24"/>
    </location>
</feature>
<feature type="chain" id="PRO_5043919708" description="Pectinesterase inhibitor domain-containing protein" evidence="1">
    <location>
        <begin position="25"/>
        <end position="177"/>
    </location>
</feature>
<gene>
    <name evidence="3" type="ORF">TAV2_LOCUS26058</name>
</gene>
<evidence type="ECO:0000256" key="1">
    <source>
        <dbReference type="SAM" id="SignalP"/>
    </source>
</evidence>
<sequence>MASLSSSFVVIFMSILLQFLIVSASRKHIDDICQHVTDKAFCVKTLTAYPPVVAATVELKAVKAVLNLAKSYAKKSMKFSLKMANKNPKLKKQFMECQDSFQRIVLSFASAAGELNESSETANYDVMVCTDQTRLVEDSIGKNRDEASKAIMSRTMMMNGLIAIADAATDLIDTGYV</sequence>
<protein>
    <recommendedName>
        <fullName evidence="2">Pectinesterase inhibitor domain-containing protein</fullName>
    </recommendedName>
</protein>
<dbReference type="Pfam" id="PF04043">
    <property type="entry name" value="PMEI"/>
    <property type="match status" value="1"/>
</dbReference>